<reference evidence="1" key="1">
    <citation type="submission" date="2020-10" db="EMBL/GenBank/DDBJ databases">
        <title>Taxonomic study of unclassified bacteria belonging to the class Ktedonobacteria.</title>
        <authorList>
            <person name="Yabe S."/>
            <person name="Wang C.M."/>
            <person name="Zheng Y."/>
            <person name="Sakai Y."/>
            <person name="Cavaletti L."/>
            <person name="Monciardini P."/>
            <person name="Donadio S."/>
        </authorList>
    </citation>
    <scope>NUCLEOTIDE SEQUENCE</scope>
    <source>
        <strain evidence="1">SOSP1-1</strain>
    </source>
</reference>
<comment type="caution">
    <text evidence="1">The sequence shown here is derived from an EMBL/GenBank/DDBJ whole genome shotgun (WGS) entry which is preliminary data.</text>
</comment>
<dbReference type="AlphaFoldDB" id="A0A8J3I2A6"/>
<name>A0A8J3I2A6_9CHLR</name>
<gene>
    <name evidence="1" type="ORF">KSX_17620</name>
</gene>
<evidence type="ECO:0000313" key="2">
    <source>
        <dbReference type="Proteomes" id="UP000612362"/>
    </source>
</evidence>
<dbReference type="Gene3D" id="3.40.50.150">
    <property type="entry name" value="Vaccinia Virus protein VP39"/>
    <property type="match status" value="1"/>
</dbReference>
<keyword evidence="2" id="KW-1185">Reference proteome</keyword>
<dbReference type="SUPFAM" id="SSF53335">
    <property type="entry name" value="S-adenosyl-L-methionine-dependent methyltransferases"/>
    <property type="match status" value="1"/>
</dbReference>
<proteinExistence type="predicted"/>
<protein>
    <submittedName>
        <fullName evidence="1">Uncharacterized protein</fullName>
    </submittedName>
</protein>
<accession>A0A8J3I2A6</accession>
<evidence type="ECO:0000313" key="1">
    <source>
        <dbReference type="EMBL" id="GHO43599.1"/>
    </source>
</evidence>
<dbReference type="InterPro" id="IPR029063">
    <property type="entry name" value="SAM-dependent_MTases_sf"/>
</dbReference>
<organism evidence="1 2">
    <name type="scientific">Ktedonospora formicarum</name>
    <dbReference type="NCBI Taxonomy" id="2778364"/>
    <lineage>
        <taxon>Bacteria</taxon>
        <taxon>Bacillati</taxon>
        <taxon>Chloroflexota</taxon>
        <taxon>Ktedonobacteria</taxon>
        <taxon>Ktedonobacterales</taxon>
        <taxon>Ktedonobacteraceae</taxon>
        <taxon>Ktedonospora</taxon>
    </lineage>
</organism>
<dbReference type="RefSeq" id="WP_220193060.1">
    <property type="nucleotide sequence ID" value="NZ_BNJF01000001.1"/>
</dbReference>
<dbReference type="Proteomes" id="UP000612362">
    <property type="component" value="Unassembled WGS sequence"/>
</dbReference>
<dbReference type="EMBL" id="BNJF01000001">
    <property type="protein sequence ID" value="GHO43599.1"/>
    <property type="molecule type" value="Genomic_DNA"/>
</dbReference>
<sequence>MKLALKITPQRSTQYMHMADALALPELLTSPLRKNIVSAEIIHLAGQGYVLAEFSEETALTPDSLNILGRLGATSEIYVYYERIGEVEGPLLHPLASPFTPFLPYEIAEARRYKGKTNELFTRVLLNVAIFAGAYAEKYNERLRVLDPLAGGGTTLFLALAAGYDAFGIEMQRQDVETTAGYIRQYLTGEGFPFKEVDERGRKAGRRYQFEIGRKGQKITRSSLEDIRSLVLAHGNTIEATSHMREIQGGPHMHAIVGDLPYGIQHFGELSNLLRQALPVWERMLLPGGTLALAWNATRVERAALIDVIQTNTRLRILNESPYSQFTHAVDRVIKKRDILVAVAE</sequence>